<dbReference type="InterPro" id="IPR049453">
    <property type="entry name" value="Memb_transporter_dom"/>
</dbReference>
<evidence type="ECO:0000256" key="3">
    <source>
        <dbReference type="ARBA" id="ARBA00022989"/>
    </source>
</evidence>
<name>A0A6S6P3E1_9MYCO</name>
<feature type="transmembrane region" description="Helical" evidence="5">
    <location>
        <begin position="45"/>
        <end position="62"/>
    </location>
</feature>
<evidence type="ECO:0000256" key="4">
    <source>
        <dbReference type="ARBA" id="ARBA00023136"/>
    </source>
</evidence>
<feature type="transmembrane region" description="Helical" evidence="5">
    <location>
        <begin position="312"/>
        <end position="333"/>
    </location>
</feature>
<evidence type="ECO:0000313" key="8">
    <source>
        <dbReference type="Proteomes" id="UP000515734"/>
    </source>
</evidence>
<dbReference type="Proteomes" id="UP000515734">
    <property type="component" value="Chromosome"/>
</dbReference>
<keyword evidence="4 5" id="KW-0472">Membrane</keyword>
<comment type="subcellular location">
    <subcellularLocation>
        <location evidence="1">Membrane</location>
        <topology evidence="1">Multi-pass membrane protein</topology>
    </subcellularLocation>
</comment>
<feature type="transmembrane region" description="Helical" evidence="5">
    <location>
        <begin position="247"/>
        <end position="275"/>
    </location>
</feature>
<reference evidence="7 8" key="1">
    <citation type="submission" date="2020-07" db="EMBL/GenBank/DDBJ databases">
        <title>Complete genome sequence of Mycolicibacterium litorale like strain isolated from cardiac implantable electronic device infection.</title>
        <authorList>
            <person name="Fukano H."/>
            <person name="Miyama H."/>
            <person name="Hoshino Y."/>
        </authorList>
    </citation>
    <scope>NUCLEOTIDE SEQUENCE [LARGE SCALE GENOMIC DNA]</scope>
    <source>
        <strain evidence="7 8">NIIDNTM18</strain>
    </source>
</reference>
<sequence>MRVAAGAALPTLLRPVGRPRWGMAAALAATLGLLLIAPHLLGRPALGSALALGFVLTAVPSLPTAWRPALATMSARAAAVLVGGALVVACADRPVALAVVTVGAAVTGALIDRVGATAGLAVVLIAIDTGIAGGARPWLSDLPAYAVGAAAVFAAWAAWWAGARAVAALGNRQSTDREVPATRSVDRTHAVRVAVAVAVAVALAGWLPDDLVGGHWLVTSVLLTIQPGRPATRVRLVQRLCGNTAGAVLAAALLGAHPAVPVAVAVTVLLFLLAVALRPVNYTWWAVTGPPVLLVVSEYPQWFPWYEGGVRLAMNLLGAAIVVLVVFVAPGAWSHFRRRADSDSVYKIQCKEVP</sequence>
<evidence type="ECO:0000259" key="6">
    <source>
        <dbReference type="Pfam" id="PF13515"/>
    </source>
</evidence>
<evidence type="ECO:0000256" key="5">
    <source>
        <dbReference type="SAM" id="Phobius"/>
    </source>
</evidence>
<feature type="transmembrane region" description="Helical" evidence="5">
    <location>
        <begin position="282"/>
        <end position="300"/>
    </location>
</feature>
<organism evidence="7 8">
    <name type="scientific">Mycolicibacterium litorale</name>
    <dbReference type="NCBI Taxonomy" id="758802"/>
    <lineage>
        <taxon>Bacteria</taxon>
        <taxon>Bacillati</taxon>
        <taxon>Actinomycetota</taxon>
        <taxon>Actinomycetes</taxon>
        <taxon>Mycobacteriales</taxon>
        <taxon>Mycobacteriaceae</taxon>
        <taxon>Mycolicibacterium</taxon>
    </lineage>
</organism>
<dbReference type="EMBL" id="AP023287">
    <property type="protein sequence ID" value="BCI52642.1"/>
    <property type="molecule type" value="Genomic_DNA"/>
</dbReference>
<gene>
    <name evidence="7" type="ORF">NIIDNTM18_19200</name>
</gene>
<evidence type="ECO:0000256" key="1">
    <source>
        <dbReference type="ARBA" id="ARBA00004141"/>
    </source>
</evidence>
<feature type="domain" description="Integral membrane bound transporter" evidence="6">
    <location>
        <begin position="200"/>
        <end position="325"/>
    </location>
</feature>
<evidence type="ECO:0000313" key="7">
    <source>
        <dbReference type="EMBL" id="BCI52642.1"/>
    </source>
</evidence>
<keyword evidence="3 5" id="KW-1133">Transmembrane helix</keyword>
<feature type="transmembrane region" description="Helical" evidence="5">
    <location>
        <begin position="21"/>
        <end position="39"/>
    </location>
</feature>
<protein>
    <recommendedName>
        <fullName evidence="6">Integral membrane bound transporter domain-containing protein</fullName>
    </recommendedName>
</protein>
<dbReference type="GO" id="GO:0016020">
    <property type="term" value="C:membrane"/>
    <property type="evidence" value="ECO:0007669"/>
    <property type="project" value="UniProtKB-SubCell"/>
</dbReference>
<feature type="transmembrane region" description="Helical" evidence="5">
    <location>
        <begin position="190"/>
        <end position="207"/>
    </location>
</feature>
<keyword evidence="2 5" id="KW-0812">Transmembrane</keyword>
<dbReference type="Pfam" id="PF13515">
    <property type="entry name" value="FUSC_2"/>
    <property type="match status" value="1"/>
</dbReference>
<evidence type="ECO:0000256" key="2">
    <source>
        <dbReference type="ARBA" id="ARBA00022692"/>
    </source>
</evidence>
<dbReference type="AlphaFoldDB" id="A0A6S6P3E1"/>
<proteinExistence type="predicted"/>
<feature type="transmembrane region" description="Helical" evidence="5">
    <location>
        <begin position="118"/>
        <end position="139"/>
    </location>
</feature>
<dbReference type="RefSeq" id="WP_185295429.1">
    <property type="nucleotide sequence ID" value="NZ_AP023287.1"/>
</dbReference>
<feature type="transmembrane region" description="Helical" evidence="5">
    <location>
        <begin position="145"/>
        <end position="169"/>
    </location>
</feature>
<accession>A0A6S6P3E1</accession>